<dbReference type="HAMAP" id="MF_00686">
    <property type="entry name" value="Fe_traffic_YggX"/>
    <property type="match status" value="1"/>
</dbReference>
<gene>
    <name evidence="3" type="ORF">MSP8886_00753</name>
</gene>
<dbReference type="GO" id="GO:0034599">
    <property type="term" value="P:cellular response to oxidative stress"/>
    <property type="evidence" value="ECO:0007669"/>
    <property type="project" value="TreeGrafter"/>
</dbReference>
<evidence type="ECO:0000313" key="4">
    <source>
        <dbReference type="Proteomes" id="UP000092544"/>
    </source>
</evidence>
<dbReference type="PIRSF" id="PIRSF029827">
    <property type="entry name" value="Fe_traffic_YggX"/>
    <property type="match status" value="1"/>
</dbReference>
<dbReference type="RefSeq" id="WP_067012776.1">
    <property type="nucleotide sequence ID" value="NZ_FLOB01000001.1"/>
</dbReference>
<dbReference type="Proteomes" id="UP000092544">
    <property type="component" value="Unassembled WGS sequence"/>
</dbReference>
<evidence type="ECO:0000256" key="1">
    <source>
        <dbReference type="ARBA" id="ARBA00023004"/>
    </source>
</evidence>
<reference evidence="3 4" key="1">
    <citation type="submission" date="2016-06" db="EMBL/GenBank/DDBJ databases">
        <authorList>
            <person name="Kjaerup R.B."/>
            <person name="Dalgaard T.S."/>
            <person name="Juul-Madsen H.R."/>
        </authorList>
    </citation>
    <scope>NUCLEOTIDE SEQUENCE [LARGE SCALE GENOMIC DNA]</scope>
    <source>
        <strain evidence="3 4">CECT 8886</strain>
    </source>
</reference>
<evidence type="ECO:0000313" key="3">
    <source>
        <dbReference type="EMBL" id="SBS26944.1"/>
    </source>
</evidence>
<dbReference type="Gene3D" id="1.10.3880.10">
    <property type="entry name" value="Fe(II) trafficking protein YggX"/>
    <property type="match status" value="1"/>
</dbReference>
<comment type="similarity">
    <text evidence="2">Belongs to the Fe(2+)-trafficking protein family.</text>
</comment>
<dbReference type="STRING" id="1792290.MSP8886_00753"/>
<dbReference type="Pfam" id="PF04362">
    <property type="entry name" value="Iron_traffic"/>
    <property type="match status" value="1"/>
</dbReference>
<dbReference type="NCBIfam" id="NF003817">
    <property type="entry name" value="PRK05408.1"/>
    <property type="match status" value="1"/>
</dbReference>
<dbReference type="GO" id="GO:0005829">
    <property type="term" value="C:cytosol"/>
    <property type="evidence" value="ECO:0007669"/>
    <property type="project" value="TreeGrafter"/>
</dbReference>
<protein>
    <recommendedName>
        <fullName evidence="2">Probable Fe(2+)-trafficking protein</fullName>
    </recommendedName>
</protein>
<dbReference type="InterPro" id="IPR036766">
    <property type="entry name" value="Fe_traffick_prot_YggX_sf"/>
</dbReference>
<keyword evidence="1 2" id="KW-0408">Iron</keyword>
<dbReference type="AlphaFoldDB" id="A0A1A8T6K8"/>
<dbReference type="GO" id="GO:0005506">
    <property type="term" value="F:iron ion binding"/>
    <property type="evidence" value="ECO:0007669"/>
    <property type="project" value="UniProtKB-UniRule"/>
</dbReference>
<accession>A0A1A8T6K8</accession>
<evidence type="ECO:0000256" key="2">
    <source>
        <dbReference type="HAMAP-Rule" id="MF_00686"/>
    </source>
</evidence>
<dbReference type="SUPFAM" id="SSF111148">
    <property type="entry name" value="YggX-like"/>
    <property type="match status" value="1"/>
</dbReference>
<dbReference type="OrthoDB" id="9804318at2"/>
<proteinExistence type="inferred from homology"/>
<comment type="function">
    <text evidence="2">Could be a mediator in iron transactions between iron acquisition and iron-requiring processes, such as synthesis and/or repair of Fe-S clusters in biosynthetic enzymes.</text>
</comment>
<dbReference type="InterPro" id="IPR007457">
    <property type="entry name" value="Fe_traffick_prot_YggX"/>
</dbReference>
<sequence>MSNTVFCKKYQKEMEALDRAPLPGARGQDILSTISKQAWQEWQVLQTMMINEKQLNLMKPDARKYIMEQMDKFFNNEPVDKVAGYVSPDDIKEL</sequence>
<keyword evidence="4" id="KW-1185">Reference proteome</keyword>
<dbReference type="PANTHER" id="PTHR36965:SF1">
    <property type="entry name" value="FE(2+)-TRAFFICKING PROTEIN-RELATED"/>
    <property type="match status" value="1"/>
</dbReference>
<dbReference type="EMBL" id="FLOB01000001">
    <property type="protein sequence ID" value="SBS26944.1"/>
    <property type="molecule type" value="Genomic_DNA"/>
</dbReference>
<name>A0A1A8T6K8_9GAMM</name>
<dbReference type="PANTHER" id="PTHR36965">
    <property type="entry name" value="FE(2+)-TRAFFICKING PROTEIN-RELATED"/>
    <property type="match status" value="1"/>
</dbReference>
<organism evidence="3 4">
    <name type="scientific">Marinomonas spartinae</name>
    <dbReference type="NCBI Taxonomy" id="1792290"/>
    <lineage>
        <taxon>Bacteria</taxon>
        <taxon>Pseudomonadati</taxon>
        <taxon>Pseudomonadota</taxon>
        <taxon>Gammaproteobacteria</taxon>
        <taxon>Oceanospirillales</taxon>
        <taxon>Oceanospirillaceae</taxon>
        <taxon>Marinomonas</taxon>
    </lineage>
</organism>